<feature type="domain" description="Metalloprotease TldD/E N-terminal" evidence="5">
    <location>
        <begin position="27"/>
        <end position="86"/>
    </location>
</feature>
<evidence type="ECO:0000256" key="3">
    <source>
        <dbReference type="ARBA" id="ARBA00022801"/>
    </source>
</evidence>
<dbReference type="PANTHER" id="PTHR30624:SF4">
    <property type="entry name" value="METALLOPROTEASE TLDD"/>
    <property type="match status" value="1"/>
</dbReference>
<evidence type="ECO:0000313" key="8">
    <source>
        <dbReference type="EMBL" id="HHO73193.1"/>
    </source>
</evidence>
<evidence type="ECO:0000256" key="2">
    <source>
        <dbReference type="ARBA" id="ARBA00022670"/>
    </source>
</evidence>
<dbReference type="Pfam" id="PF01523">
    <property type="entry name" value="PmbA_TldD_1st"/>
    <property type="match status" value="1"/>
</dbReference>
<dbReference type="GO" id="GO:0006508">
    <property type="term" value="P:proteolysis"/>
    <property type="evidence" value="ECO:0007669"/>
    <property type="project" value="UniProtKB-KW"/>
</dbReference>
<evidence type="ECO:0000259" key="7">
    <source>
        <dbReference type="Pfam" id="PF19290"/>
    </source>
</evidence>
<dbReference type="GO" id="GO:0005829">
    <property type="term" value="C:cytosol"/>
    <property type="evidence" value="ECO:0007669"/>
    <property type="project" value="TreeGrafter"/>
</dbReference>
<keyword evidence="2" id="KW-0645">Protease</keyword>
<evidence type="ECO:0000256" key="4">
    <source>
        <dbReference type="ARBA" id="ARBA00023049"/>
    </source>
</evidence>
<feature type="domain" description="Metalloprotease TldD/E C-terminal" evidence="6">
    <location>
        <begin position="227"/>
        <end position="458"/>
    </location>
</feature>
<gene>
    <name evidence="8" type="ORF">ENN04_00960</name>
</gene>
<dbReference type="AlphaFoldDB" id="A0A7C5WZT1"/>
<dbReference type="PIRSF" id="PIRSF004919">
    <property type="entry name" value="TldD"/>
    <property type="match status" value="1"/>
</dbReference>
<evidence type="ECO:0000259" key="6">
    <source>
        <dbReference type="Pfam" id="PF19289"/>
    </source>
</evidence>
<dbReference type="InterPro" id="IPR051463">
    <property type="entry name" value="Peptidase_U62_metallo"/>
</dbReference>
<dbReference type="FunFam" id="3.30.2290.10:FF:000003">
    <property type="entry name" value="Zinc-dependent protease, TldD/PmbA family"/>
    <property type="match status" value="1"/>
</dbReference>
<dbReference type="SUPFAM" id="SSF111283">
    <property type="entry name" value="Putative modulator of DNA gyrase, PmbA/TldD"/>
    <property type="match status" value="1"/>
</dbReference>
<dbReference type="InterPro" id="IPR025502">
    <property type="entry name" value="TldD"/>
</dbReference>
<dbReference type="InterPro" id="IPR002510">
    <property type="entry name" value="Metalloprtase-TldD/E_N"/>
</dbReference>
<reference evidence="8" key="1">
    <citation type="journal article" date="2020" name="mSystems">
        <title>Genome- and Community-Level Interaction Insights into Carbon Utilization and Element Cycling Functions of Hydrothermarchaeota in Hydrothermal Sediment.</title>
        <authorList>
            <person name="Zhou Z."/>
            <person name="Liu Y."/>
            <person name="Xu W."/>
            <person name="Pan J."/>
            <person name="Luo Z.H."/>
            <person name="Li M."/>
        </authorList>
    </citation>
    <scope>NUCLEOTIDE SEQUENCE [LARGE SCALE GENOMIC DNA]</scope>
    <source>
        <strain evidence="8">SpSt-114</strain>
    </source>
</reference>
<feature type="domain" description="Metalloprotease TldD/E central" evidence="7">
    <location>
        <begin position="111"/>
        <end position="219"/>
    </location>
</feature>
<sequence length="461" mass="50389">MSAKELIKEKAGYILSNLLSQGGEYGEIFYERSRICRMQLEDNKIDKVQWGEEEGVGIRLIKGGKTYYGYTTEITYENLLEIARTLARGQGHGPVAIGKRHIKGWTSTLIDPDEMSLSYRAELLHRANQKARSYGDKIKQVLAVLMDKTRDIMIINSLGEWAEDLQKRVVFFVEVVASDGNTLQRGYESVGGTKGFEIFEETPPELVAEKSAKRALLMLSAKPAPAGQFTVVLSGEAGGTMIHEAVGHGLEADLVQKELSVYKGKLGQKVASELITVIDDGSIVGKNGHFVVDDEGVPSQRTVLIDKGYLVGYMYDRLSAMREGKSSTGNGRRQSYAHIPMVRMTNTYIAAGKDNPEDIIKDTKKGVYVVKMGGGEVNTVTGDFVFEIMEGYMIENGEITYPIRSATLIGNGPKVLQDVDGVGWDLGWSIGTCGKDGQGVPVSDAQPTIRVKSLTLGGTEV</sequence>
<organism evidence="8">
    <name type="scientific">Thermocrinis ruber</name>
    <dbReference type="NCBI Taxonomy" id="75906"/>
    <lineage>
        <taxon>Bacteria</taxon>
        <taxon>Pseudomonadati</taxon>
        <taxon>Aquificota</taxon>
        <taxon>Aquificia</taxon>
        <taxon>Aquificales</taxon>
        <taxon>Aquificaceae</taxon>
        <taxon>Thermocrinis</taxon>
    </lineage>
</organism>
<dbReference type="InterPro" id="IPR045569">
    <property type="entry name" value="Metalloprtase-TldD/E_C"/>
</dbReference>
<dbReference type="InterPro" id="IPR036059">
    <property type="entry name" value="TldD/PmbA_sf"/>
</dbReference>
<accession>A0A7C5WZT1</accession>
<dbReference type="PANTHER" id="PTHR30624">
    <property type="entry name" value="UNCHARACTERIZED PROTEIN TLDD AND PMBA"/>
    <property type="match status" value="1"/>
</dbReference>
<dbReference type="InterPro" id="IPR035068">
    <property type="entry name" value="TldD/PmbA_N"/>
</dbReference>
<protein>
    <submittedName>
        <fullName evidence="8">TldD/PmbA family protein</fullName>
    </submittedName>
</protein>
<keyword evidence="3" id="KW-0378">Hydrolase</keyword>
<dbReference type="Pfam" id="PF19290">
    <property type="entry name" value="PmbA_TldD_2nd"/>
    <property type="match status" value="1"/>
</dbReference>
<dbReference type="EMBL" id="DSAC01000011">
    <property type="protein sequence ID" value="HHO73193.1"/>
    <property type="molecule type" value="Genomic_DNA"/>
</dbReference>
<dbReference type="InterPro" id="IPR045570">
    <property type="entry name" value="Metalloprtase-TldD/E_cen_dom"/>
</dbReference>
<dbReference type="GO" id="GO:0008237">
    <property type="term" value="F:metallopeptidase activity"/>
    <property type="evidence" value="ECO:0007669"/>
    <property type="project" value="UniProtKB-KW"/>
</dbReference>
<dbReference type="Gene3D" id="3.30.2290.10">
    <property type="entry name" value="PmbA/TldD superfamily"/>
    <property type="match status" value="1"/>
</dbReference>
<evidence type="ECO:0000259" key="5">
    <source>
        <dbReference type="Pfam" id="PF01523"/>
    </source>
</evidence>
<dbReference type="Pfam" id="PF19289">
    <property type="entry name" value="PmbA_TldD_3rd"/>
    <property type="match status" value="1"/>
</dbReference>
<name>A0A7C5WZT1_9AQUI</name>
<proteinExistence type="inferred from homology"/>
<comment type="similarity">
    <text evidence="1">Belongs to the peptidase U62 family.</text>
</comment>
<comment type="caution">
    <text evidence="8">The sequence shown here is derived from an EMBL/GenBank/DDBJ whole genome shotgun (WGS) entry which is preliminary data.</text>
</comment>
<keyword evidence="4" id="KW-0482">Metalloprotease</keyword>
<evidence type="ECO:0000256" key="1">
    <source>
        <dbReference type="ARBA" id="ARBA00005836"/>
    </source>
</evidence>